<dbReference type="InterPro" id="IPR022894">
    <property type="entry name" value="Oligoribonuclease"/>
</dbReference>
<dbReference type="GO" id="GO:0003676">
    <property type="term" value="F:nucleic acid binding"/>
    <property type="evidence" value="ECO:0007669"/>
    <property type="project" value="InterPro"/>
</dbReference>
<dbReference type="NCBIfam" id="NF003765">
    <property type="entry name" value="PRK05359.1"/>
    <property type="match status" value="1"/>
</dbReference>
<reference evidence="6" key="1">
    <citation type="submission" date="2018-05" db="EMBL/GenBank/DDBJ databases">
        <authorList>
            <person name="Lanie J.A."/>
            <person name="Ng W.-L."/>
            <person name="Kazmierczak K.M."/>
            <person name="Andrzejewski T.M."/>
            <person name="Davidsen T.M."/>
            <person name="Wayne K.J."/>
            <person name="Tettelin H."/>
            <person name="Glass J.I."/>
            <person name="Rusch D."/>
            <person name="Podicherti R."/>
            <person name="Tsui H.-C.T."/>
            <person name="Winkler M.E."/>
        </authorList>
    </citation>
    <scope>NUCLEOTIDE SEQUENCE</scope>
</reference>
<dbReference type="GO" id="GO:0000175">
    <property type="term" value="F:3'-5'-RNA exonuclease activity"/>
    <property type="evidence" value="ECO:0007669"/>
    <property type="project" value="InterPro"/>
</dbReference>
<dbReference type="Gene3D" id="3.30.420.10">
    <property type="entry name" value="Ribonuclease H-like superfamily/Ribonuclease H"/>
    <property type="match status" value="1"/>
</dbReference>
<comment type="similarity">
    <text evidence="1">Belongs to the oligoribonuclease family.</text>
</comment>
<dbReference type="InterPro" id="IPR036397">
    <property type="entry name" value="RNaseH_sf"/>
</dbReference>
<sequence length="191" mass="22200">MYAEGALMVSKCDKDNNLVWIDLEMTGLEDDHLIIEIASIVTNGNLEELAEGPSLAIYRSISEMQNINDWSKEQHHKSGLLKRVSESTVTVSAAENQTLTFLKKWVSVDKSPICGNSIGTDRRFIRREMPQLDKFLHYRMIDVSTIKELARRWYPKTEVPEKEGTHLALEDIRESIEELRWYRKTFFHTEI</sequence>
<proteinExistence type="inferred from homology"/>
<evidence type="ECO:0000256" key="3">
    <source>
        <dbReference type="ARBA" id="ARBA00022801"/>
    </source>
</evidence>
<gene>
    <name evidence="6" type="ORF">METZ01_LOCUS88951</name>
</gene>
<name>A0A381V8T9_9ZZZZ</name>
<protein>
    <recommendedName>
        <fullName evidence="5">Exonuclease domain-containing protein</fullName>
    </recommendedName>
</protein>
<organism evidence="6">
    <name type="scientific">marine metagenome</name>
    <dbReference type="NCBI Taxonomy" id="408172"/>
    <lineage>
        <taxon>unclassified sequences</taxon>
        <taxon>metagenomes</taxon>
        <taxon>ecological metagenomes</taxon>
    </lineage>
</organism>
<evidence type="ECO:0000256" key="2">
    <source>
        <dbReference type="ARBA" id="ARBA00022722"/>
    </source>
</evidence>
<dbReference type="Pfam" id="PF00929">
    <property type="entry name" value="RNase_T"/>
    <property type="match status" value="1"/>
</dbReference>
<dbReference type="CDD" id="cd06135">
    <property type="entry name" value="Orn"/>
    <property type="match status" value="1"/>
</dbReference>
<dbReference type="SUPFAM" id="SSF53098">
    <property type="entry name" value="Ribonuclease H-like"/>
    <property type="match status" value="1"/>
</dbReference>
<dbReference type="InterPro" id="IPR013520">
    <property type="entry name" value="Ribonucl_H"/>
</dbReference>
<evidence type="ECO:0000256" key="1">
    <source>
        <dbReference type="ARBA" id="ARBA00009921"/>
    </source>
</evidence>
<dbReference type="HAMAP" id="MF_00045">
    <property type="entry name" value="Oligoribonuclease"/>
    <property type="match status" value="1"/>
</dbReference>
<dbReference type="AlphaFoldDB" id="A0A381V8T9"/>
<dbReference type="FunFam" id="3.30.420.10:FF:000003">
    <property type="entry name" value="Oligoribonuclease"/>
    <property type="match status" value="1"/>
</dbReference>
<dbReference type="PANTHER" id="PTHR11046:SF0">
    <property type="entry name" value="OLIGORIBONUCLEASE, MITOCHONDRIAL"/>
    <property type="match status" value="1"/>
</dbReference>
<dbReference type="InterPro" id="IPR012337">
    <property type="entry name" value="RNaseH-like_sf"/>
</dbReference>
<evidence type="ECO:0000256" key="4">
    <source>
        <dbReference type="ARBA" id="ARBA00022839"/>
    </source>
</evidence>
<evidence type="ECO:0000313" key="6">
    <source>
        <dbReference type="EMBL" id="SVA36097.1"/>
    </source>
</evidence>
<dbReference type="SMART" id="SM00479">
    <property type="entry name" value="EXOIII"/>
    <property type="match status" value="1"/>
</dbReference>
<dbReference type="PANTHER" id="PTHR11046">
    <property type="entry name" value="OLIGORIBONUCLEASE, MITOCHONDRIAL"/>
    <property type="match status" value="1"/>
</dbReference>
<evidence type="ECO:0000259" key="5">
    <source>
        <dbReference type="SMART" id="SM00479"/>
    </source>
</evidence>
<keyword evidence="4" id="KW-0269">Exonuclease</keyword>
<keyword evidence="3" id="KW-0378">Hydrolase</keyword>
<keyword evidence="2" id="KW-0540">Nuclease</keyword>
<accession>A0A381V8T9</accession>
<dbReference type="EMBL" id="UINC01008013">
    <property type="protein sequence ID" value="SVA36097.1"/>
    <property type="molecule type" value="Genomic_DNA"/>
</dbReference>
<feature type="domain" description="Exonuclease" evidence="5">
    <location>
        <begin position="17"/>
        <end position="188"/>
    </location>
</feature>